<proteinExistence type="predicted"/>
<reference evidence="4" key="1">
    <citation type="submission" date="2003-08" db="EMBL/GenBank/DDBJ databases">
        <authorList>
            <person name="Birren B."/>
            <person name="Nusbaum C."/>
            <person name="Abebe A."/>
            <person name="Abouelleil A."/>
            <person name="Adekoya E."/>
            <person name="Ait-zahra M."/>
            <person name="Allen N."/>
            <person name="Allen T."/>
            <person name="An P."/>
            <person name="Anderson M."/>
            <person name="Anderson S."/>
            <person name="Arachchi H."/>
            <person name="Armbruster J."/>
            <person name="Bachantsang P."/>
            <person name="Baldwin J."/>
            <person name="Barry A."/>
            <person name="Bayul T."/>
            <person name="Blitshsteyn B."/>
            <person name="Bloom T."/>
            <person name="Blye J."/>
            <person name="Boguslavskiy L."/>
            <person name="Borowsky M."/>
            <person name="Boukhgalter B."/>
            <person name="Brunache A."/>
            <person name="Butler J."/>
            <person name="Calixte N."/>
            <person name="Calvo S."/>
            <person name="Camarata J."/>
            <person name="Campo K."/>
            <person name="Chang J."/>
            <person name="Cheshatsang Y."/>
            <person name="Citroen M."/>
            <person name="Collymore A."/>
            <person name="Considine T."/>
            <person name="Cook A."/>
            <person name="Cooke P."/>
            <person name="Corum B."/>
            <person name="Cuomo C."/>
            <person name="David R."/>
            <person name="Dawoe T."/>
            <person name="Degray S."/>
            <person name="Dodge S."/>
            <person name="Dooley K."/>
            <person name="Dorje P."/>
            <person name="Dorjee K."/>
            <person name="Dorris L."/>
            <person name="Duffey N."/>
            <person name="Dupes A."/>
            <person name="Elkins T."/>
            <person name="Engels R."/>
            <person name="Erickson J."/>
            <person name="Farina A."/>
            <person name="Faro S."/>
            <person name="Ferreira P."/>
            <person name="Fischer H."/>
            <person name="Fitzgerald M."/>
            <person name="Foley K."/>
            <person name="Gage D."/>
            <person name="Galagan J."/>
            <person name="Gearin G."/>
            <person name="Gnerre S."/>
            <person name="Gnirke A."/>
            <person name="Goyette A."/>
            <person name="Graham J."/>
            <person name="Grandbois E."/>
            <person name="Gyaltsen K."/>
            <person name="Hafez N."/>
            <person name="Hagopian D."/>
            <person name="Hagos B."/>
            <person name="Hall J."/>
            <person name="Hatcher B."/>
            <person name="Heller A."/>
            <person name="Higgins H."/>
            <person name="Honan T."/>
            <person name="Horn A."/>
            <person name="Houde N."/>
            <person name="Hughes L."/>
            <person name="Hulme W."/>
            <person name="Husby E."/>
            <person name="Iliev I."/>
            <person name="Jaffe D."/>
            <person name="Jones C."/>
            <person name="Kamal M."/>
            <person name="Kamat A."/>
            <person name="Kamvysselis M."/>
            <person name="Karlsson E."/>
            <person name="Kells C."/>
            <person name="Kieu A."/>
            <person name="Kisner P."/>
            <person name="Kodira C."/>
            <person name="Kulbokas E."/>
            <person name="Labutti K."/>
            <person name="Lama D."/>
            <person name="Landers T."/>
            <person name="Leger J."/>
            <person name="Levine S."/>
            <person name="Lewis D."/>
            <person name="Lewis T."/>
            <person name="Lindblad-toh K."/>
            <person name="Liu X."/>
            <person name="Lokyitsang T."/>
            <person name="Lokyitsang Y."/>
            <person name="Lucien O."/>
            <person name="Lui A."/>
            <person name="Ma L.J."/>
            <person name="Mabbitt R."/>
            <person name="Macdonald J."/>
            <person name="Maclean C."/>
            <person name="Major J."/>
            <person name="Manning J."/>
            <person name="Marabella R."/>
            <person name="Maru K."/>
            <person name="Matthews C."/>
            <person name="Mauceli E."/>
            <person name="Mccarthy M."/>
            <person name="Mcdonough S."/>
            <person name="Mcghee T."/>
            <person name="Meldrim J."/>
            <person name="Meneus L."/>
            <person name="Mesirov J."/>
            <person name="Mihalev A."/>
            <person name="Mihova T."/>
            <person name="Mikkelsen T."/>
            <person name="Mlenga V."/>
            <person name="Moru K."/>
            <person name="Mozes J."/>
            <person name="Mulrain L."/>
            <person name="Munson G."/>
            <person name="Naylor J."/>
            <person name="Newes C."/>
            <person name="Nguyen C."/>
            <person name="Nguyen N."/>
            <person name="Nguyen T."/>
            <person name="Nicol R."/>
            <person name="Nielsen C."/>
            <person name="Nizzari M."/>
            <person name="Norbu C."/>
            <person name="Norbu N."/>
            <person name="O'donnell P."/>
            <person name="Okoawo O."/>
            <person name="O'leary S."/>
            <person name="Omotosho B."/>
            <person name="O'neill K."/>
            <person name="Osman S."/>
            <person name="Parker S."/>
            <person name="Perrin D."/>
            <person name="Phunkhang P."/>
            <person name="Piqani B."/>
            <person name="Purcell S."/>
            <person name="Rachupka T."/>
            <person name="Ramasamy U."/>
            <person name="Rameau R."/>
            <person name="Ray V."/>
            <person name="Raymond C."/>
            <person name="Retta R."/>
            <person name="Richardson S."/>
            <person name="Rise C."/>
            <person name="Rodriguez J."/>
            <person name="Rogers J."/>
            <person name="Rogov P."/>
            <person name="Rutman M."/>
            <person name="Schupbach R."/>
            <person name="Seaman C."/>
            <person name="Settipalli S."/>
            <person name="Sharpe T."/>
            <person name="Sheridan J."/>
            <person name="Sherpa N."/>
            <person name="Shi J."/>
            <person name="Smirnov S."/>
            <person name="Smith C."/>
            <person name="Sougnez C."/>
            <person name="Spencer B."/>
            <person name="Stalker J."/>
            <person name="Stange-thomann N."/>
            <person name="Stavropoulos S."/>
            <person name="Stetson K."/>
            <person name="Stone C."/>
            <person name="Stone S."/>
            <person name="Stubbs M."/>
            <person name="Talamas J."/>
            <person name="Tchuinga P."/>
            <person name="Tenzing P."/>
            <person name="Tesfaye S."/>
            <person name="Theodore J."/>
            <person name="Thoulutsang Y."/>
            <person name="Topham K."/>
            <person name="Towey S."/>
            <person name="Tsamla T."/>
            <person name="Tsomo N."/>
            <person name="Vallee D."/>
            <person name="Vassiliev H."/>
            <person name="Venkataraman V."/>
            <person name="Vinson J."/>
            <person name="Vo A."/>
            <person name="Wade C."/>
            <person name="Wang S."/>
            <person name="Wangchuk T."/>
            <person name="Wangdi T."/>
            <person name="Whittaker C."/>
            <person name="Wilkinson J."/>
            <person name="Wu Y."/>
            <person name="Wyman D."/>
            <person name="Yadav S."/>
            <person name="Yang S."/>
            <person name="Yang X."/>
            <person name="Yeager S."/>
            <person name="Yee E."/>
            <person name="Young G."/>
            <person name="Zainoun J."/>
            <person name="Zembeck L."/>
            <person name="Zimmer A."/>
            <person name="Zody M."/>
            <person name="Lander E."/>
        </authorList>
    </citation>
    <scope>NUCLEOTIDE SEQUENCE [LARGE SCALE GENOMIC DNA]</scope>
</reference>
<dbReference type="Proteomes" id="UP000007875">
    <property type="component" value="Unassembled WGS sequence"/>
</dbReference>
<dbReference type="PROSITE" id="PS50835">
    <property type="entry name" value="IG_LIKE"/>
    <property type="match status" value="1"/>
</dbReference>
<feature type="domain" description="Ig-like" evidence="2">
    <location>
        <begin position="24"/>
        <end position="109"/>
    </location>
</feature>
<dbReference type="Gene3D" id="2.60.40.10">
    <property type="entry name" value="Immunoglobulins"/>
    <property type="match status" value="1"/>
</dbReference>
<keyword evidence="4" id="KW-1185">Reference proteome</keyword>
<evidence type="ECO:0000313" key="4">
    <source>
        <dbReference type="Proteomes" id="UP000007875"/>
    </source>
</evidence>
<dbReference type="Ensembl" id="ENSCSAVT00000016432.1">
    <property type="protein sequence ID" value="ENSCSAVP00000016251.1"/>
    <property type="gene ID" value="ENSCSAVG00000009563.1"/>
</dbReference>
<keyword evidence="1" id="KW-0732">Signal</keyword>
<dbReference type="InterPro" id="IPR007110">
    <property type="entry name" value="Ig-like_dom"/>
</dbReference>
<evidence type="ECO:0000259" key="2">
    <source>
        <dbReference type="PROSITE" id="PS50835"/>
    </source>
</evidence>
<dbReference type="Pfam" id="PF13927">
    <property type="entry name" value="Ig_3"/>
    <property type="match status" value="1"/>
</dbReference>
<reference evidence="3" key="2">
    <citation type="submission" date="2025-08" db="UniProtKB">
        <authorList>
            <consortium name="Ensembl"/>
        </authorList>
    </citation>
    <scope>IDENTIFICATION</scope>
</reference>
<dbReference type="GeneTree" id="ENSGT00940000157908"/>
<reference evidence="3" key="3">
    <citation type="submission" date="2025-09" db="UniProtKB">
        <authorList>
            <consortium name="Ensembl"/>
        </authorList>
    </citation>
    <scope>IDENTIFICATION</scope>
</reference>
<accession>H2ZF85</accession>
<dbReference type="InterPro" id="IPR036179">
    <property type="entry name" value="Ig-like_dom_sf"/>
</dbReference>
<evidence type="ECO:0000256" key="1">
    <source>
        <dbReference type="SAM" id="SignalP"/>
    </source>
</evidence>
<feature type="signal peptide" evidence="1">
    <location>
        <begin position="1"/>
        <end position="23"/>
    </location>
</feature>
<dbReference type="CDD" id="cd00096">
    <property type="entry name" value="Ig"/>
    <property type="match status" value="1"/>
</dbReference>
<feature type="chain" id="PRO_5003578682" description="Ig-like domain-containing protein" evidence="1">
    <location>
        <begin position="24"/>
        <end position="109"/>
    </location>
</feature>
<sequence length="109" mass="12377">MQRNKAALFLLVLLAFIFCGCIGIEFKPLPRSRDATNNRNAVLRCGVFGPGATDYKISWYYDDVNSRPLTNKSRSSSEQCRKRCIFPNGTMLLRNVRENQVGTYYCKAG</sequence>
<organism evidence="3 4">
    <name type="scientific">Ciona savignyi</name>
    <name type="common">Pacific transparent sea squirt</name>
    <dbReference type="NCBI Taxonomy" id="51511"/>
    <lineage>
        <taxon>Eukaryota</taxon>
        <taxon>Metazoa</taxon>
        <taxon>Chordata</taxon>
        <taxon>Tunicata</taxon>
        <taxon>Ascidiacea</taxon>
        <taxon>Phlebobranchia</taxon>
        <taxon>Cionidae</taxon>
        <taxon>Ciona</taxon>
    </lineage>
</organism>
<dbReference type="PROSITE" id="PS51257">
    <property type="entry name" value="PROKAR_LIPOPROTEIN"/>
    <property type="match status" value="1"/>
</dbReference>
<protein>
    <recommendedName>
        <fullName evidence="2">Ig-like domain-containing protein</fullName>
    </recommendedName>
</protein>
<evidence type="ECO:0000313" key="3">
    <source>
        <dbReference type="Ensembl" id="ENSCSAVP00000016251.1"/>
    </source>
</evidence>
<dbReference type="HOGENOM" id="CLU_2189833_0_0_1"/>
<dbReference type="SUPFAM" id="SSF48726">
    <property type="entry name" value="Immunoglobulin"/>
    <property type="match status" value="1"/>
</dbReference>
<name>H2ZF85_CIOSA</name>
<dbReference type="InterPro" id="IPR013783">
    <property type="entry name" value="Ig-like_fold"/>
</dbReference>
<dbReference type="AlphaFoldDB" id="H2ZF85"/>